<sequence length="103" mass="11911">MSKMLFFAIMMNCLDPTLTLACAFDYRDMFTLPTLPNENKRAIAAKFELASFYGGRVITSSHRTFESWRNAKQRGQEARFCSQYFVSSSIMNMLLGMRKQLQT</sequence>
<evidence type="ECO:0000313" key="1">
    <source>
        <dbReference type="EMBL" id="KAJ0081949.1"/>
    </source>
</evidence>
<gene>
    <name evidence="1" type="ORF">Patl1_11571</name>
</gene>
<comment type="caution">
    <text evidence="1">The sequence shown here is derived from an EMBL/GenBank/DDBJ whole genome shotgun (WGS) entry which is preliminary data.</text>
</comment>
<dbReference type="EMBL" id="CM047908">
    <property type="protein sequence ID" value="KAJ0081949.1"/>
    <property type="molecule type" value="Genomic_DNA"/>
</dbReference>
<keyword evidence="2" id="KW-1185">Reference proteome</keyword>
<name>A0ACC1A386_9ROSI</name>
<reference evidence="2" key="1">
    <citation type="journal article" date="2023" name="G3 (Bethesda)">
        <title>Genome assembly and association tests identify interacting loci associated with vigor, precocity, and sex in interspecific pistachio rootstocks.</title>
        <authorList>
            <person name="Palmer W."/>
            <person name="Jacygrad E."/>
            <person name="Sagayaradj S."/>
            <person name="Cavanaugh K."/>
            <person name="Han R."/>
            <person name="Bertier L."/>
            <person name="Beede B."/>
            <person name="Kafkas S."/>
            <person name="Golino D."/>
            <person name="Preece J."/>
            <person name="Michelmore R."/>
        </authorList>
    </citation>
    <scope>NUCLEOTIDE SEQUENCE [LARGE SCALE GENOMIC DNA]</scope>
</reference>
<evidence type="ECO:0000313" key="2">
    <source>
        <dbReference type="Proteomes" id="UP001164250"/>
    </source>
</evidence>
<dbReference type="Proteomes" id="UP001164250">
    <property type="component" value="Chromosome 12"/>
</dbReference>
<proteinExistence type="predicted"/>
<organism evidence="1 2">
    <name type="scientific">Pistacia atlantica</name>
    <dbReference type="NCBI Taxonomy" id="434234"/>
    <lineage>
        <taxon>Eukaryota</taxon>
        <taxon>Viridiplantae</taxon>
        <taxon>Streptophyta</taxon>
        <taxon>Embryophyta</taxon>
        <taxon>Tracheophyta</taxon>
        <taxon>Spermatophyta</taxon>
        <taxon>Magnoliopsida</taxon>
        <taxon>eudicotyledons</taxon>
        <taxon>Gunneridae</taxon>
        <taxon>Pentapetalae</taxon>
        <taxon>rosids</taxon>
        <taxon>malvids</taxon>
        <taxon>Sapindales</taxon>
        <taxon>Anacardiaceae</taxon>
        <taxon>Pistacia</taxon>
    </lineage>
</organism>
<accession>A0ACC1A386</accession>
<protein>
    <submittedName>
        <fullName evidence="1">Uncharacterized protein</fullName>
    </submittedName>
</protein>